<keyword evidence="3" id="KW-1185">Reference proteome</keyword>
<comment type="caution">
    <text evidence="2">The sequence shown here is derived from an EMBL/GenBank/DDBJ whole genome shotgun (WGS) entry which is preliminary data.</text>
</comment>
<dbReference type="PANTHER" id="PTHR39158:SF1">
    <property type="entry name" value="DNAJ HOMOLOG SUBFAMILY C MEMBER 28"/>
    <property type="match status" value="1"/>
</dbReference>
<reference evidence="2 3" key="1">
    <citation type="submission" date="2010-10" db="EMBL/GenBank/DDBJ databases">
        <authorList>
            <consortium name="The Broad Institute Genome Sequencing Platform"/>
            <person name="Ward D."/>
            <person name="Earl A."/>
            <person name="Feldgarden M."/>
            <person name="Young S.K."/>
            <person name="Gargeya S."/>
            <person name="Zeng Q."/>
            <person name="Alvarado L."/>
            <person name="Berlin A."/>
            <person name="Bochicchio J."/>
            <person name="Chapman S.B."/>
            <person name="Chen Z."/>
            <person name="Freedman E."/>
            <person name="Gellesch M."/>
            <person name="Goldberg J."/>
            <person name="Griggs A."/>
            <person name="Gujja S."/>
            <person name="Heilman E."/>
            <person name="Heiman D."/>
            <person name="Howarth C."/>
            <person name="Mehta T."/>
            <person name="Neiman D."/>
            <person name="Pearson M."/>
            <person name="Roberts A."/>
            <person name="Saif S."/>
            <person name="Shea T."/>
            <person name="Shenoy N."/>
            <person name="Sisk P."/>
            <person name="Stolte C."/>
            <person name="Sykes S."/>
            <person name="White J."/>
            <person name="Yandava C."/>
            <person name="Allen-Vercoe E."/>
            <person name="Sibley C."/>
            <person name="Ambrose C.E."/>
            <person name="Strauss J."/>
            <person name="Daigneault M."/>
            <person name="Haas B."/>
            <person name="Nusbaum C."/>
            <person name="Birren B."/>
        </authorList>
    </citation>
    <scope>NUCLEOTIDE SEQUENCE [LARGE SCALE GENOMIC DNA]</scope>
    <source>
        <strain evidence="2 3">3_1_6</strain>
    </source>
</reference>
<organism evidence="2 3">
    <name type="scientific">Bilophila wadsworthia (strain 3_1_6)</name>
    <dbReference type="NCBI Taxonomy" id="563192"/>
    <lineage>
        <taxon>Bacteria</taxon>
        <taxon>Pseudomonadati</taxon>
        <taxon>Thermodesulfobacteriota</taxon>
        <taxon>Desulfovibrionia</taxon>
        <taxon>Desulfovibrionales</taxon>
        <taxon>Desulfovibrionaceae</taxon>
        <taxon>Bilophila</taxon>
    </lineage>
</organism>
<sequence length="126" mass="14174">MDAISIIAEQRIREACERGAFDSLPGAGKPLELEDDSHIPEDLRMAYKLLKNAGYVPEEVLDRKEAQSIVDALEKCGDEQEKVRQMKKLEVVIARIKARHPNAPVLGDGSPYYERVVSRITVNKKD</sequence>
<dbReference type="eggNOG" id="ENOG5032TNY">
    <property type="taxonomic scope" value="Bacteria"/>
</dbReference>
<accession>E5Y3M6</accession>
<protein>
    <recommendedName>
        <fullName evidence="1">DnaJ homologue subfamily C member 28 conserved domain-containing protein</fullName>
    </recommendedName>
</protein>
<dbReference type="RefSeq" id="WP_016360726.1">
    <property type="nucleotide sequence ID" value="NZ_KE150238.1"/>
</dbReference>
<dbReference type="InterPro" id="IPR018961">
    <property type="entry name" value="DnaJ_homolog_subfam-C_membr-28"/>
</dbReference>
<reference evidence="2 3" key="2">
    <citation type="submission" date="2013-04" db="EMBL/GenBank/DDBJ databases">
        <title>The Genome Sequence of Bilophila wadsworthia 3_1_6.</title>
        <authorList>
            <consortium name="The Broad Institute Genomics Platform"/>
            <person name="Earl A."/>
            <person name="Ward D."/>
            <person name="Feldgarden M."/>
            <person name="Gevers D."/>
            <person name="Sibley C."/>
            <person name="Strauss J."/>
            <person name="Allen-Vercoe E."/>
            <person name="Walker B."/>
            <person name="Young S."/>
            <person name="Zeng Q."/>
            <person name="Gargeya S."/>
            <person name="Fitzgerald M."/>
            <person name="Haas B."/>
            <person name="Abouelleil A."/>
            <person name="Allen A.W."/>
            <person name="Alvarado L."/>
            <person name="Arachchi H.M."/>
            <person name="Berlin A.M."/>
            <person name="Chapman S.B."/>
            <person name="Gainer-Dewar J."/>
            <person name="Goldberg J."/>
            <person name="Griggs A."/>
            <person name="Gujja S."/>
            <person name="Hansen M."/>
            <person name="Howarth C."/>
            <person name="Imamovic A."/>
            <person name="Ireland A."/>
            <person name="Larimer J."/>
            <person name="McCowan C."/>
            <person name="Murphy C."/>
            <person name="Pearson M."/>
            <person name="Poon T.W."/>
            <person name="Priest M."/>
            <person name="Roberts A."/>
            <person name="Saif S."/>
            <person name="Shea T."/>
            <person name="Sisk P."/>
            <person name="Sykes S."/>
            <person name="Wortman J."/>
            <person name="Nusbaum C."/>
            <person name="Birren B."/>
        </authorList>
    </citation>
    <scope>NUCLEOTIDE SEQUENCE [LARGE SCALE GENOMIC DNA]</scope>
    <source>
        <strain evidence="2 3">3_1_6</strain>
    </source>
</reference>
<dbReference type="Proteomes" id="UP000006034">
    <property type="component" value="Unassembled WGS sequence"/>
</dbReference>
<dbReference type="PANTHER" id="PTHR39158">
    <property type="entry name" value="OS08G0560600 PROTEIN"/>
    <property type="match status" value="1"/>
</dbReference>
<evidence type="ECO:0000313" key="2">
    <source>
        <dbReference type="EMBL" id="EFV45422.2"/>
    </source>
</evidence>
<dbReference type="EMBL" id="ADCP02000001">
    <property type="protein sequence ID" value="EFV45422.2"/>
    <property type="molecule type" value="Genomic_DNA"/>
</dbReference>
<dbReference type="STRING" id="563192.HMPREF0179_00787"/>
<name>E5Y3M6_BILW3</name>
<dbReference type="Pfam" id="PF09350">
    <property type="entry name" value="DJC28_CD"/>
    <property type="match status" value="1"/>
</dbReference>
<dbReference type="HOGENOM" id="CLU_129296_0_0_7"/>
<dbReference type="OrthoDB" id="9798476at2"/>
<feature type="domain" description="DnaJ homologue subfamily C member 28 conserved" evidence="1">
    <location>
        <begin position="7"/>
        <end position="73"/>
    </location>
</feature>
<dbReference type="InterPro" id="IPR052573">
    <property type="entry name" value="DnaJ_C_subfamily_28"/>
</dbReference>
<gene>
    <name evidence="2" type="ORF">HMPREF0179_00787</name>
</gene>
<proteinExistence type="predicted"/>
<evidence type="ECO:0000313" key="3">
    <source>
        <dbReference type="Proteomes" id="UP000006034"/>
    </source>
</evidence>
<dbReference type="GeneID" id="78085924"/>
<evidence type="ECO:0000259" key="1">
    <source>
        <dbReference type="Pfam" id="PF09350"/>
    </source>
</evidence>
<dbReference type="AlphaFoldDB" id="E5Y3M6"/>